<feature type="domain" description="GATA-type" evidence="12">
    <location>
        <begin position="84"/>
        <end position="127"/>
    </location>
</feature>
<dbReference type="FunFam" id="3.30.50.10:FF:000007">
    <property type="entry name" value="Nitrogen regulatory AreA, N-terminal"/>
    <property type="match status" value="1"/>
</dbReference>
<keyword evidence="8" id="KW-0539">Nucleus</keyword>
<dbReference type="GO" id="GO:0005634">
    <property type="term" value="C:nucleus"/>
    <property type="evidence" value="ECO:0007669"/>
    <property type="project" value="UniProtKB-SubCell"/>
</dbReference>
<evidence type="ECO:0000256" key="7">
    <source>
        <dbReference type="ARBA" id="ARBA00023163"/>
    </source>
</evidence>
<feature type="compositionally biased region" description="Basic and acidic residues" evidence="11">
    <location>
        <begin position="36"/>
        <end position="52"/>
    </location>
</feature>
<accession>A0A0B1PAM7</accession>
<feature type="compositionally biased region" description="Polar residues" evidence="11">
    <location>
        <begin position="53"/>
        <end position="65"/>
    </location>
</feature>
<protein>
    <submittedName>
        <fullName evidence="13">Putative gata transcription factor</fullName>
    </submittedName>
</protein>
<dbReference type="GO" id="GO:0000978">
    <property type="term" value="F:RNA polymerase II cis-regulatory region sequence-specific DNA binding"/>
    <property type="evidence" value="ECO:0007669"/>
    <property type="project" value="TreeGrafter"/>
</dbReference>
<evidence type="ECO:0000256" key="4">
    <source>
        <dbReference type="ARBA" id="ARBA00022833"/>
    </source>
</evidence>
<dbReference type="CDD" id="cd00202">
    <property type="entry name" value="ZnF_GATA"/>
    <property type="match status" value="2"/>
</dbReference>
<evidence type="ECO:0000256" key="1">
    <source>
        <dbReference type="ARBA" id="ARBA00004123"/>
    </source>
</evidence>
<feature type="compositionally biased region" description="Polar residues" evidence="11">
    <location>
        <begin position="113"/>
        <end position="125"/>
    </location>
</feature>
<comment type="caution">
    <text evidence="13">The sequence shown here is derived from an EMBL/GenBank/DDBJ whole genome shotgun (WGS) entry which is preliminary data.</text>
</comment>
<feature type="domain" description="GATA-type" evidence="12">
    <location>
        <begin position="237"/>
        <end position="284"/>
    </location>
</feature>
<dbReference type="GO" id="GO:0045944">
    <property type="term" value="P:positive regulation of transcription by RNA polymerase II"/>
    <property type="evidence" value="ECO:0007669"/>
    <property type="project" value="TreeGrafter"/>
</dbReference>
<dbReference type="GO" id="GO:0000981">
    <property type="term" value="F:DNA-binding transcription factor activity, RNA polymerase II-specific"/>
    <property type="evidence" value="ECO:0007669"/>
    <property type="project" value="TreeGrafter"/>
</dbReference>
<feature type="compositionally biased region" description="Polar residues" evidence="11">
    <location>
        <begin position="316"/>
        <end position="347"/>
    </location>
</feature>
<keyword evidence="10" id="KW-0175">Coiled coil</keyword>
<dbReference type="GO" id="GO:0000122">
    <property type="term" value="P:negative regulation of transcription by RNA polymerase II"/>
    <property type="evidence" value="ECO:0007669"/>
    <property type="project" value="TreeGrafter"/>
</dbReference>
<feature type="region of interest" description="Disordered" evidence="11">
    <location>
        <begin position="275"/>
        <end position="347"/>
    </location>
</feature>
<evidence type="ECO:0000256" key="11">
    <source>
        <dbReference type="SAM" id="MobiDB-lite"/>
    </source>
</evidence>
<dbReference type="Pfam" id="PF00320">
    <property type="entry name" value="GATA"/>
    <property type="match status" value="2"/>
</dbReference>
<dbReference type="PANTHER" id="PTHR10071">
    <property type="entry name" value="TRANSCRIPTION FACTOR GATA FAMILY MEMBER"/>
    <property type="match status" value="1"/>
</dbReference>
<dbReference type="InterPro" id="IPR039355">
    <property type="entry name" value="Transcription_factor_GATA"/>
</dbReference>
<dbReference type="PRINTS" id="PR00619">
    <property type="entry name" value="GATAZNFINGER"/>
</dbReference>
<keyword evidence="4" id="KW-0862">Zinc</keyword>
<reference evidence="13 14" key="1">
    <citation type="journal article" date="2014" name="BMC Genomics">
        <title>Adaptive genomic structural variation in the grape powdery mildew pathogen, Erysiphe necator.</title>
        <authorList>
            <person name="Jones L."/>
            <person name="Riaz S."/>
            <person name="Morales-Cruz A."/>
            <person name="Amrine K.C."/>
            <person name="McGuire B."/>
            <person name="Gubler W.D."/>
            <person name="Walker M.A."/>
            <person name="Cantu D."/>
        </authorList>
    </citation>
    <scope>NUCLEOTIDE SEQUENCE [LARGE SCALE GENOMIC DNA]</scope>
    <source>
        <strain evidence="14">c</strain>
    </source>
</reference>
<keyword evidence="6" id="KW-0534">Nitrate assimilation</keyword>
<evidence type="ECO:0000256" key="6">
    <source>
        <dbReference type="ARBA" id="ARBA00023063"/>
    </source>
</evidence>
<feature type="coiled-coil region" evidence="10">
    <location>
        <begin position="481"/>
        <end position="515"/>
    </location>
</feature>
<evidence type="ECO:0000313" key="13">
    <source>
        <dbReference type="EMBL" id="KHJ34385.1"/>
    </source>
</evidence>
<dbReference type="InterPro" id="IPR000679">
    <property type="entry name" value="Znf_GATA"/>
</dbReference>
<feature type="region of interest" description="Disordered" evidence="11">
    <location>
        <begin position="36"/>
        <end position="65"/>
    </location>
</feature>
<dbReference type="Gene3D" id="3.30.50.10">
    <property type="entry name" value="Erythroid Transcription Factor GATA-1, subunit A"/>
    <property type="match status" value="2"/>
</dbReference>
<dbReference type="HOGENOM" id="CLU_021761_1_0_1"/>
<dbReference type="AlphaFoldDB" id="A0A0B1PAM7"/>
<evidence type="ECO:0000256" key="10">
    <source>
        <dbReference type="SAM" id="Coils"/>
    </source>
</evidence>
<proteinExistence type="predicted"/>
<keyword evidence="5" id="KW-0805">Transcription regulation</keyword>
<dbReference type="PROSITE" id="PS00344">
    <property type="entry name" value="GATA_ZN_FINGER_1"/>
    <property type="match status" value="1"/>
</dbReference>
<comment type="subcellular location">
    <subcellularLocation>
        <location evidence="1">Nucleus</location>
    </subcellularLocation>
</comment>
<dbReference type="SUPFAM" id="SSF57716">
    <property type="entry name" value="Glucocorticoid receptor-like (DNA-binding domain)"/>
    <property type="match status" value="2"/>
</dbReference>
<gene>
    <name evidence="13" type="ORF">EV44_g2538</name>
</gene>
<evidence type="ECO:0000256" key="2">
    <source>
        <dbReference type="ARBA" id="ARBA00022723"/>
    </source>
</evidence>
<evidence type="ECO:0000256" key="5">
    <source>
        <dbReference type="ARBA" id="ARBA00023015"/>
    </source>
</evidence>
<keyword evidence="14" id="KW-1185">Reference proteome</keyword>
<dbReference type="EMBL" id="JNVN01000896">
    <property type="protein sequence ID" value="KHJ34385.1"/>
    <property type="molecule type" value="Genomic_DNA"/>
</dbReference>
<evidence type="ECO:0000256" key="3">
    <source>
        <dbReference type="ARBA" id="ARBA00022771"/>
    </source>
</evidence>
<feature type="compositionally biased region" description="Low complexity" evidence="11">
    <location>
        <begin position="293"/>
        <end position="308"/>
    </location>
</feature>
<evidence type="ECO:0000313" key="14">
    <source>
        <dbReference type="Proteomes" id="UP000030854"/>
    </source>
</evidence>
<evidence type="ECO:0000256" key="8">
    <source>
        <dbReference type="ARBA" id="ARBA00023242"/>
    </source>
</evidence>
<dbReference type="OMA" id="TGRTICN"/>
<feature type="region of interest" description="Disordered" evidence="11">
    <location>
        <begin position="113"/>
        <end position="144"/>
    </location>
</feature>
<keyword evidence="3 9" id="KW-0863">Zinc-finger</keyword>
<organism evidence="13 14">
    <name type="scientific">Uncinula necator</name>
    <name type="common">Grape powdery mildew</name>
    <dbReference type="NCBI Taxonomy" id="52586"/>
    <lineage>
        <taxon>Eukaryota</taxon>
        <taxon>Fungi</taxon>
        <taxon>Dikarya</taxon>
        <taxon>Ascomycota</taxon>
        <taxon>Pezizomycotina</taxon>
        <taxon>Leotiomycetes</taxon>
        <taxon>Erysiphales</taxon>
        <taxon>Erysiphaceae</taxon>
        <taxon>Erysiphe</taxon>
    </lineage>
</organism>
<dbReference type="GO" id="GO:0008270">
    <property type="term" value="F:zinc ion binding"/>
    <property type="evidence" value="ECO:0007669"/>
    <property type="project" value="UniProtKB-KW"/>
</dbReference>
<evidence type="ECO:0000259" key="12">
    <source>
        <dbReference type="PROSITE" id="PS50114"/>
    </source>
</evidence>
<name>A0A0B1PAM7_UNCNE</name>
<dbReference type="SMART" id="SM00401">
    <property type="entry name" value="ZnF_GATA"/>
    <property type="match status" value="2"/>
</dbReference>
<keyword evidence="2" id="KW-0479">Metal-binding</keyword>
<sequence length="522" mass="57281">MERSFTYHDGDERINLRNTPPCAIGLSEKNVYETLHEHQSHSLDRKTDRNEQRCSSQSQYDARGSFWTQPQPVSEAIPNAQICSRTPLWRRSSQGATLCNACGLYFKARNTARPTSMKRSPSVVSSALGPQKKEKRNSPPSFALPLLSASSTSVYGTIDQAIGGSCPGGGKCNGTGGAEGCSGCPAYNNRMAKTAQLSLYKPPLISERRTDQSAEAASYEVESLRVHLQDTTVVAACQNCGTTITPLWRRDKTGRTICNACGLYKRLHGVPRPVAMKKSVIKRRKRVAPNNQSITSDTTSSSIESPESDYPPSPTHSLRGSSNPDGSVNLGNMMRSNLDTSISDQSNNYSIGNPAIATSTSIYYKPSPTSAHYHQSSFNNEALLPCTFNAHKSMKFNHVPLLLHEKSSIFPHEIPFSTTEMNSSLPSLCMDKYPLSNRPGSINSLLNPSLEESLSNKLEKGFGHGSSKSSVVNYTAQTVECQHLGKEEKALKEKKELLQREAEKIREALIAKELELKELCSK</sequence>
<dbReference type="STRING" id="52586.A0A0B1PAM7"/>
<dbReference type="Proteomes" id="UP000030854">
    <property type="component" value="Unassembled WGS sequence"/>
</dbReference>
<evidence type="ECO:0000256" key="9">
    <source>
        <dbReference type="PROSITE-ProRule" id="PRU00094"/>
    </source>
</evidence>
<dbReference type="PANTHER" id="PTHR10071:SF281">
    <property type="entry name" value="BOX A-BINDING FACTOR-RELATED"/>
    <property type="match status" value="1"/>
</dbReference>
<dbReference type="PROSITE" id="PS50114">
    <property type="entry name" value="GATA_ZN_FINGER_2"/>
    <property type="match status" value="2"/>
</dbReference>
<keyword evidence="7" id="KW-0804">Transcription</keyword>
<dbReference type="InterPro" id="IPR013088">
    <property type="entry name" value="Znf_NHR/GATA"/>
</dbReference>